<evidence type="ECO:0000313" key="3">
    <source>
        <dbReference type="Proteomes" id="UP000193642"/>
    </source>
</evidence>
<evidence type="ECO:0000256" key="1">
    <source>
        <dbReference type="SAM" id="MobiDB-lite"/>
    </source>
</evidence>
<feature type="compositionally biased region" description="Pro residues" evidence="1">
    <location>
        <begin position="56"/>
        <end position="70"/>
    </location>
</feature>
<name>A0A1Y2BSP4_9FUNG</name>
<feature type="compositionally biased region" description="Low complexity" evidence="1">
    <location>
        <begin position="41"/>
        <end position="55"/>
    </location>
</feature>
<comment type="caution">
    <text evidence="2">The sequence shown here is derived from an EMBL/GenBank/DDBJ whole genome shotgun (WGS) entry which is preliminary data.</text>
</comment>
<feature type="compositionally biased region" description="Polar residues" evidence="1">
    <location>
        <begin position="89"/>
        <end position="99"/>
    </location>
</feature>
<proteinExistence type="predicted"/>
<dbReference type="EMBL" id="MCGO01000048">
    <property type="protein sequence ID" value="ORY37770.1"/>
    <property type="molecule type" value="Genomic_DNA"/>
</dbReference>
<feature type="region of interest" description="Disordered" evidence="1">
    <location>
        <begin position="1"/>
        <end position="104"/>
    </location>
</feature>
<reference evidence="2 3" key="1">
    <citation type="submission" date="2016-07" db="EMBL/GenBank/DDBJ databases">
        <title>Pervasive Adenine N6-methylation of Active Genes in Fungi.</title>
        <authorList>
            <consortium name="DOE Joint Genome Institute"/>
            <person name="Mondo S.J."/>
            <person name="Dannebaum R.O."/>
            <person name="Kuo R.C."/>
            <person name="Labutti K."/>
            <person name="Haridas S."/>
            <person name="Kuo A."/>
            <person name="Salamov A."/>
            <person name="Ahrendt S.R."/>
            <person name="Lipzen A."/>
            <person name="Sullivan W."/>
            <person name="Andreopoulos W.B."/>
            <person name="Clum A."/>
            <person name="Lindquist E."/>
            <person name="Daum C."/>
            <person name="Ramamoorthy G.K."/>
            <person name="Gryganskyi A."/>
            <person name="Culley D."/>
            <person name="Magnuson J.K."/>
            <person name="James T.Y."/>
            <person name="O'Malley M.A."/>
            <person name="Stajich J.E."/>
            <person name="Spatafora J.W."/>
            <person name="Visel A."/>
            <person name="Grigoriev I.V."/>
        </authorList>
    </citation>
    <scope>NUCLEOTIDE SEQUENCE [LARGE SCALE GENOMIC DNA]</scope>
    <source>
        <strain evidence="2 3">JEL800</strain>
    </source>
</reference>
<feature type="region of interest" description="Disordered" evidence="1">
    <location>
        <begin position="117"/>
        <end position="136"/>
    </location>
</feature>
<sequence length="147" mass="15692">MKGFSTKTPKSGWFPSTLVTLAPGESIPGWSPTTKIRTKKVNPVVEVPVLNESPSVPVPSEPKSEPPAAPEPANESTTVDVTPPEQPDDTASNDTPLESTKNELSRSIFLDSEVASAHRVKSDPSIVGNTSPAPTPVNFHWILQQIS</sequence>
<accession>A0A1Y2BSP4</accession>
<keyword evidence="3" id="KW-1185">Reference proteome</keyword>
<organism evidence="2 3">
    <name type="scientific">Rhizoclosmatium globosum</name>
    <dbReference type="NCBI Taxonomy" id="329046"/>
    <lineage>
        <taxon>Eukaryota</taxon>
        <taxon>Fungi</taxon>
        <taxon>Fungi incertae sedis</taxon>
        <taxon>Chytridiomycota</taxon>
        <taxon>Chytridiomycota incertae sedis</taxon>
        <taxon>Chytridiomycetes</taxon>
        <taxon>Chytridiales</taxon>
        <taxon>Chytriomycetaceae</taxon>
        <taxon>Rhizoclosmatium</taxon>
    </lineage>
</organism>
<protein>
    <submittedName>
        <fullName evidence="2">Uncharacterized protein</fullName>
    </submittedName>
</protein>
<dbReference type="AlphaFoldDB" id="A0A1Y2BSP4"/>
<evidence type="ECO:0000313" key="2">
    <source>
        <dbReference type="EMBL" id="ORY37770.1"/>
    </source>
</evidence>
<gene>
    <name evidence="2" type="ORF">BCR33DRAFT_445765</name>
</gene>
<dbReference type="Proteomes" id="UP000193642">
    <property type="component" value="Unassembled WGS sequence"/>
</dbReference>
<dbReference type="OrthoDB" id="10483039at2759"/>